<reference evidence="13 14" key="1">
    <citation type="journal article" date="2013" name="Genome Announc.">
        <title>Draft Genome Sequence of Sphingobium ummariense Strain RL-3, a Hexachlorocyclohexane-Degrading Bacterium.</title>
        <authorList>
            <person name="Kohli P."/>
            <person name="Dua A."/>
            <person name="Sangwan N."/>
            <person name="Oldach P."/>
            <person name="Khurana J.P."/>
            <person name="Lal R."/>
        </authorList>
    </citation>
    <scope>NUCLEOTIDE SEQUENCE [LARGE SCALE GENOMIC DNA]</scope>
    <source>
        <strain evidence="13 14">RL-3</strain>
    </source>
</reference>
<evidence type="ECO:0000259" key="11">
    <source>
        <dbReference type="PROSITE" id="PS50880"/>
    </source>
</evidence>
<dbReference type="GO" id="GO:0006281">
    <property type="term" value="P:DNA repair"/>
    <property type="evidence" value="ECO:0007669"/>
    <property type="project" value="TreeGrafter"/>
</dbReference>
<dbReference type="Gene3D" id="1.10.290.10">
    <property type="entry name" value="Topoisomerase I, domain 4"/>
    <property type="match status" value="1"/>
</dbReference>
<dbReference type="PRINTS" id="PR00417">
    <property type="entry name" value="PRTPISMRASEI"/>
</dbReference>
<evidence type="ECO:0000256" key="2">
    <source>
        <dbReference type="ARBA" id="ARBA00009446"/>
    </source>
</evidence>
<evidence type="ECO:0000256" key="9">
    <source>
        <dbReference type="ARBA" id="ARBA00032235"/>
    </source>
</evidence>
<sequence>MSSVVICEKPSQAENIRAAIGNSHGEVLPAQGHLFTLADPEEYRDEWKLWQGFHLLHPEQFRKVPTKGEDAERTRQQQRKRDAIAKALKGARRVIIATDCDREGQVIGTEIVEAMGFKGEVMRAMFTSEDPTTLREAFGNLKSNDHYRALYEAGLARERADQVYNLSLTRAATTALVPKGVRSILGIGRVRTPTLGIVCIREIAIQQFRPSTSYGVLATVAAGGQQIALTCHPSEPPMLDRAAGEAAVAAAIGKRGQLAVETGRKKKAGPKPPDLSTLQEIAGRWGWTAAKVMEIGQALYDRHKIITYLRAETRYLPEVLIPAAGEIFTALTGFGPWQDRAPGCAPHIRKGKQGVFSDAGLGGESHHAIIPNPKTLATLPAIYAELADDERRLFDEIARLFLQSMSPDYEYDETAVTLAIGDDTFSAKGVVPVIQGWRAYRDASAKDKDEAAELPAIENGTAAEIIAAKLSERTTRAPERLNEGTLVKAMKNAAQFIRDPALKERLKDAKGIGTQATRDTVIAGLHEQGLIMTKAGKLYPTQAGMVLFTILHKVAPSLVDPGTTAAWESRIDGILTGDTKLDSFVSEVAAETQRLIDVLRACEPTAAFGTAAPSEKMVKAAMAVAKRTGAPPPPTFRTDFSACKAYLDAHPSA</sequence>
<dbReference type="PATRIC" id="fig|1346791.3.peg.698"/>
<dbReference type="PROSITE" id="PS52039">
    <property type="entry name" value="TOPO_IA_2"/>
    <property type="match status" value="1"/>
</dbReference>
<dbReference type="GO" id="GO:0003917">
    <property type="term" value="F:DNA topoisomerase type I (single strand cut, ATP-independent) activity"/>
    <property type="evidence" value="ECO:0007669"/>
    <property type="project" value="UniProtKB-EC"/>
</dbReference>
<dbReference type="InterPro" id="IPR000380">
    <property type="entry name" value="Topo_IA"/>
</dbReference>
<comment type="catalytic activity">
    <reaction evidence="1">
        <text>ATP-independent breakage of single-stranded DNA, followed by passage and rejoining.</text>
        <dbReference type="EC" id="5.6.2.1"/>
    </reaction>
</comment>
<dbReference type="PANTHER" id="PTHR11390:SF21">
    <property type="entry name" value="DNA TOPOISOMERASE 3-ALPHA"/>
    <property type="match status" value="1"/>
</dbReference>
<dbReference type="SMART" id="SM00437">
    <property type="entry name" value="TOP1Ac"/>
    <property type="match status" value="1"/>
</dbReference>
<name>T0IXR4_9SPHN</name>
<feature type="domain" description="Toprim" evidence="11">
    <location>
        <begin position="2"/>
        <end position="132"/>
    </location>
</feature>
<feature type="domain" description="Topo IA-type catalytic" evidence="12">
    <location>
        <begin position="147"/>
        <end position="596"/>
    </location>
</feature>
<evidence type="ECO:0000313" key="13">
    <source>
        <dbReference type="EMBL" id="EQB33570.1"/>
    </source>
</evidence>
<dbReference type="OrthoDB" id="9803554at2"/>
<evidence type="ECO:0000256" key="1">
    <source>
        <dbReference type="ARBA" id="ARBA00000213"/>
    </source>
</evidence>
<dbReference type="Gene3D" id="3.40.50.140">
    <property type="match status" value="1"/>
</dbReference>
<dbReference type="AlphaFoldDB" id="T0IXR4"/>
<dbReference type="EC" id="5.6.2.1" evidence="3"/>
<dbReference type="Pfam" id="PF01131">
    <property type="entry name" value="Topoisom_bac"/>
    <property type="match status" value="1"/>
</dbReference>
<organism evidence="13 14">
    <name type="scientific">Sphingobium ummariense RL-3</name>
    <dbReference type="NCBI Taxonomy" id="1346791"/>
    <lineage>
        <taxon>Bacteria</taxon>
        <taxon>Pseudomonadati</taxon>
        <taxon>Pseudomonadota</taxon>
        <taxon>Alphaproteobacteria</taxon>
        <taxon>Sphingomonadales</taxon>
        <taxon>Sphingomonadaceae</taxon>
        <taxon>Sphingobium</taxon>
    </lineage>
</organism>
<keyword evidence="6" id="KW-0413">Isomerase</keyword>
<dbReference type="InterPro" id="IPR023405">
    <property type="entry name" value="Topo_IA_core_domain"/>
</dbReference>
<keyword evidence="14" id="KW-1185">Reference proteome</keyword>
<dbReference type="Gene3D" id="1.10.460.10">
    <property type="entry name" value="Topoisomerase I, domain 2"/>
    <property type="match status" value="1"/>
</dbReference>
<dbReference type="PANTHER" id="PTHR11390">
    <property type="entry name" value="PROKARYOTIC DNA TOPOISOMERASE"/>
    <property type="match status" value="1"/>
</dbReference>
<dbReference type="InterPro" id="IPR013825">
    <property type="entry name" value="Topo_IA_cen_sub2"/>
</dbReference>
<evidence type="ECO:0000259" key="12">
    <source>
        <dbReference type="PROSITE" id="PS52039"/>
    </source>
</evidence>
<dbReference type="Pfam" id="PF01751">
    <property type="entry name" value="Toprim"/>
    <property type="match status" value="1"/>
</dbReference>
<evidence type="ECO:0000256" key="6">
    <source>
        <dbReference type="ARBA" id="ARBA00023235"/>
    </source>
</evidence>
<dbReference type="GO" id="GO:0043597">
    <property type="term" value="C:cytoplasmic replication fork"/>
    <property type="evidence" value="ECO:0007669"/>
    <property type="project" value="TreeGrafter"/>
</dbReference>
<keyword evidence="4" id="KW-0799">Topoisomerase</keyword>
<dbReference type="InterPro" id="IPR034144">
    <property type="entry name" value="TOPRIM_TopoIII"/>
</dbReference>
<dbReference type="InterPro" id="IPR006171">
    <property type="entry name" value="TOPRIM_dom"/>
</dbReference>
<protein>
    <recommendedName>
        <fullName evidence="3">DNA topoisomerase</fullName>
        <ecNumber evidence="3">5.6.2.1</ecNumber>
    </recommendedName>
    <alternativeName>
        <fullName evidence="10">Omega-protein</fullName>
    </alternativeName>
    <alternativeName>
        <fullName evidence="9">Relaxing enzyme</fullName>
    </alternativeName>
    <alternativeName>
        <fullName evidence="7">Swivelase</fullName>
    </alternativeName>
    <alternativeName>
        <fullName evidence="8">Untwisting enzyme</fullName>
    </alternativeName>
</protein>
<dbReference type="GO" id="GO:0006310">
    <property type="term" value="P:DNA recombination"/>
    <property type="evidence" value="ECO:0007669"/>
    <property type="project" value="TreeGrafter"/>
</dbReference>
<dbReference type="InterPro" id="IPR003602">
    <property type="entry name" value="Topo_IA_DNA-bd_dom"/>
</dbReference>
<dbReference type="GO" id="GO:0003677">
    <property type="term" value="F:DNA binding"/>
    <property type="evidence" value="ECO:0007669"/>
    <property type="project" value="UniProtKB-KW"/>
</dbReference>
<dbReference type="SUPFAM" id="SSF56712">
    <property type="entry name" value="Prokaryotic type I DNA topoisomerase"/>
    <property type="match status" value="1"/>
</dbReference>
<dbReference type="CDD" id="cd03362">
    <property type="entry name" value="TOPRIM_TopoIA_TopoIII"/>
    <property type="match status" value="1"/>
</dbReference>
<evidence type="ECO:0000313" key="14">
    <source>
        <dbReference type="Proteomes" id="UP000015523"/>
    </source>
</evidence>
<dbReference type="SMART" id="SM00436">
    <property type="entry name" value="TOP1Bc"/>
    <property type="match status" value="1"/>
</dbReference>
<dbReference type="GO" id="GO:0006265">
    <property type="term" value="P:DNA topological change"/>
    <property type="evidence" value="ECO:0007669"/>
    <property type="project" value="InterPro"/>
</dbReference>
<evidence type="ECO:0000256" key="5">
    <source>
        <dbReference type="ARBA" id="ARBA00023125"/>
    </source>
</evidence>
<accession>T0IXR4</accession>
<dbReference type="InterPro" id="IPR013826">
    <property type="entry name" value="Topo_IA_cen_sub3"/>
</dbReference>
<dbReference type="EMBL" id="AUWY01000033">
    <property type="protein sequence ID" value="EQB33570.1"/>
    <property type="molecule type" value="Genomic_DNA"/>
</dbReference>
<dbReference type="SMART" id="SM00493">
    <property type="entry name" value="TOPRIM"/>
    <property type="match status" value="1"/>
</dbReference>
<dbReference type="Proteomes" id="UP000015523">
    <property type="component" value="Unassembled WGS sequence"/>
</dbReference>
<dbReference type="eggNOG" id="COG0550">
    <property type="taxonomic scope" value="Bacteria"/>
</dbReference>
<dbReference type="PROSITE" id="PS50880">
    <property type="entry name" value="TOPRIM"/>
    <property type="match status" value="1"/>
</dbReference>
<dbReference type="InterPro" id="IPR003601">
    <property type="entry name" value="Topo_IA_2"/>
</dbReference>
<comment type="caution">
    <text evidence="13">The sequence shown here is derived from an EMBL/GenBank/DDBJ whole genome shotgun (WGS) entry which is preliminary data.</text>
</comment>
<dbReference type="InterPro" id="IPR013497">
    <property type="entry name" value="Topo_IA_cen"/>
</dbReference>
<dbReference type="Gene3D" id="2.70.20.10">
    <property type="entry name" value="Topoisomerase I, domain 3"/>
    <property type="match status" value="1"/>
</dbReference>
<evidence type="ECO:0000256" key="10">
    <source>
        <dbReference type="ARBA" id="ARBA00032877"/>
    </source>
</evidence>
<dbReference type="InterPro" id="IPR013824">
    <property type="entry name" value="Topo_IA_cen_sub1"/>
</dbReference>
<evidence type="ECO:0000256" key="3">
    <source>
        <dbReference type="ARBA" id="ARBA00012891"/>
    </source>
</evidence>
<evidence type="ECO:0000256" key="4">
    <source>
        <dbReference type="ARBA" id="ARBA00023029"/>
    </source>
</evidence>
<proteinExistence type="inferred from homology"/>
<gene>
    <name evidence="13" type="ORF">M529_03600</name>
</gene>
<keyword evidence="5" id="KW-0238">DNA-binding</keyword>
<evidence type="ECO:0000256" key="8">
    <source>
        <dbReference type="ARBA" id="ARBA00031985"/>
    </source>
</evidence>
<comment type="similarity">
    <text evidence="2">Belongs to the type IA topoisomerase family.</text>
</comment>
<evidence type="ECO:0000256" key="7">
    <source>
        <dbReference type="ARBA" id="ARBA00030003"/>
    </source>
</evidence>
<dbReference type="RefSeq" id="WP_021316694.1">
    <property type="nucleotide sequence ID" value="NZ_AUWY01000033.1"/>
</dbReference>
<dbReference type="STRING" id="1346791.M529_03600"/>